<protein>
    <recommendedName>
        <fullName evidence="4">Clostridial hydrophobic W</fullName>
    </recommendedName>
</protein>
<proteinExistence type="predicted"/>
<name>A0ABV8HQM1_9ACTN</name>
<dbReference type="RefSeq" id="WP_386430465.1">
    <property type="nucleotide sequence ID" value="NZ_JBHSBB010000012.1"/>
</dbReference>
<feature type="signal peptide" evidence="1">
    <location>
        <begin position="1"/>
        <end position="22"/>
    </location>
</feature>
<organism evidence="2 3">
    <name type="scientific">Streptomyces polygonati</name>
    <dbReference type="NCBI Taxonomy" id="1617087"/>
    <lineage>
        <taxon>Bacteria</taxon>
        <taxon>Bacillati</taxon>
        <taxon>Actinomycetota</taxon>
        <taxon>Actinomycetes</taxon>
        <taxon>Kitasatosporales</taxon>
        <taxon>Streptomycetaceae</taxon>
        <taxon>Streptomyces</taxon>
    </lineage>
</organism>
<dbReference type="SMART" id="SM00728">
    <property type="entry name" value="ChW"/>
    <property type="match status" value="2"/>
</dbReference>
<accession>A0ABV8HQM1</accession>
<evidence type="ECO:0000313" key="3">
    <source>
        <dbReference type="Proteomes" id="UP001595765"/>
    </source>
</evidence>
<keyword evidence="1" id="KW-0732">Signal</keyword>
<dbReference type="Pfam" id="PF07538">
    <property type="entry name" value="ChW"/>
    <property type="match status" value="3"/>
</dbReference>
<dbReference type="Proteomes" id="UP001595765">
    <property type="component" value="Unassembled WGS sequence"/>
</dbReference>
<sequence length="167" mass="16741">MALAGALLALGCSLVGTGTARAAGSGHSGTAQAAANRVICYEAHVAGIGWESAYSCGGVMAGTTGEGRAIEALRFITVGMGGLCARAHVSTIGWQSWICVGDNTTLEIGTTGQNLPIEAVEFQTEGGSVAANAHLSGFGWQGWIAGGRITVGTTGQNRSIEAIMVTA</sequence>
<keyword evidence="3" id="KW-1185">Reference proteome</keyword>
<feature type="chain" id="PRO_5047460376" description="Clostridial hydrophobic W" evidence="1">
    <location>
        <begin position="23"/>
        <end position="167"/>
    </location>
</feature>
<evidence type="ECO:0000256" key="1">
    <source>
        <dbReference type="SAM" id="SignalP"/>
    </source>
</evidence>
<comment type="caution">
    <text evidence="2">The sequence shown here is derived from an EMBL/GenBank/DDBJ whole genome shotgun (WGS) entry which is preliminary data.</text>
</comment>
<dbReference type="InterPro" id="IPR006637">
    <property type="entry name" value="ChW"/>
</dbReference>
<evidence type="ECO:0000313" key="2">
    <source>
        <dbReference type="EMBL" id="MFC4033372.1"/>
    </source>
</evidence>
<reference evidence="3" key="1">
    <citation type="journal article" date="2019" name="Int. J. Syst. Evol. Microbiol.">
        <title>The Global Catalogue of Microorganisms (GCM) 10K type strain sequencing project: providing services to taxonomists for standard genome sequencing and annotation.</title>
        <authorList>
            <consortium name="The Broad Institute Genomics Platform"/>
            <consortium name="The Broad Institute Genome Sequencing Center for Infectious Disease"/>
            <person name="Wu L."/>
            <person name="Ma J."/>
        </authorList>
    </citation>
    <scope>NUCLEOTIDE SEQUENCE [LARGE SCALE GENOMIC DNA]</scope>
    <source>
        <strain evidence="3">CGMCC 4.7237</strain>
    </source>
</reference>
<evidence type="ECO:0008006" key="4">
    <source>
        <dbReference type="Google" id="ProtNLM"/>
    </source>
</evidence>
<dbReference type="EMBL" id="JBHSBB010000012">
    <property type="protein sequence ID" value="MFC4033372.1"/>
    <property type="molecule type" value="Genomic_DNA"/>
</dbReference>
<gene>
    <name evidence="2" type="ORF">ACFO3J_18015</name>
</gene>